<name>K4AN89_SETIT</name>
<dbReference type="Proteomes" id="UP000004995">
    <property type="component" value="Unassembled WGS sequence"/>
</dbReference>
<evidence type="ECO:0000313" key="2">
    <source>
        <dbReference type="Proteomes" id="UP000004995"/>
    </source>
</evidence>
<evidence type="ECO:0000313" key="1">
    <source>
        <dbReference type="EnsemblPlants" id="KQK92089"/>
    </source>
</evidence>
<reference evidence="1" key="2">
    <citation type="submission" date="2018-08" db="UniProtKB">
        <authorList>
            <consortium name="EnsemblPlants"/>
        </authorList>
    </citation>
    <scope>IDENTIFICATION</scope>
    <source>
        <strain evidence="1">Yugu1</strain>
    </source>
</reference>
<organism evidence="1 2">
    <name type="scientific">Setaria italica</name>
    <name type="common">Foxtail millet</name>
    <name type="synonym">Panicum italicum</name>
    <dbReference type="NCBI Taxonomy" id="4555"/>
    <lineage>
        <taxon>Eukaryota</taxon>
        <taxon>Viridiplantae</taxon>
        <taxon>Streptophyta</taxon>
        <taxon>Embryophyta</taxon>
        <taxon>Tracheophyta</taxon>
        <taxon>Spermatophyta</taxon>
        <taxon>Magnoliopsida</taxon>
        <taxon>Liliopsida</taxon>
        <taxon>Poales</taxon>
        <taxon>Poaceae</taxon>
        <taxon>PACMAD clade</taxon>
        <taxon>Panicoideae</taxon>
        <taxon>Panicodae</taxon>
        <taxon>Paniceae</taxon>
        <taxon>Cenchrinae</taxon>
        <taxon>Setaria</taxon>
    </lineage>
</organism>
<dbReference type="HOGENOM" id="CLU_2853997_0_0_1"/>
<reference evidence="2" key="1">
    <citation type="journal article" date="2012" name="Nat. Biotechnol.">
        <title>Reference genome sequence of the model plant Setaria.</title>
        <authorList>
            <person name="Bennetzen J.L."/>
            <person name="Schmutz J."/>
            <person name="Wang H."/>
            <person name="Percifield R."/>
            <person name="Hawkins J."/>
            <person name="Pontaroli A.C."/>
            <person name="Estep M."/>
            <person name="Feng L."/>
            <person name="Vaughn J.N."/>
            <person name="Grimwood J."/>
            <person name="Jenkins J."/>
            <person name="Barry K."/>
            <person name="Lindquist E."/>
            <person name="Hellsten U."/>
            <person name="Deshpande S."/>
            <person name="Wang X."/>
            <person name="Wu X."/>
            <person name="Mitros T."/>
            <person name="Triplett J."/>
            <person name="Yang X."/>
            <person name="Ye C.Y."/>
            <person name="Mauro-Herrera M."/>
            <person name="Wang L."/>
            <person name="Li P."/>
            <person name="Sharma M."/>
            <person name="Sharma R."/>
            <person name="Ronald P.C."/>
            <person name="Panaud O."/>
            <person name="Kellogg E.A."/>
            <person name="Brutnell T.P."/>
            <person name="Doust A.N."/>
            <person name="Tuskan G.A."/>
            <person name="Rokhsar D."/>
            <person name="Devos K.M."/>
        </authorList>
    </citation>
    <scope>NUCLEOTIDE SEQUENCE [LARGE SCALE GENOMIC DNA]</scope>
    <source>
        <strain evidence="2">cv. Yugu1</strain>
    </source>
</reference>
<dbReference type="EMBL" id="AGNK02006093">
    <property type="status" value="NOT_ANNOTATED_CDS"/>
    <property type="molecule type" value="Genomic_DNA"/>
</dbReference>
<accession>K4AN89</accession>
<dbReference type="EnsemblPlants" id="KQK92089">
    <property type="protein sequence ID" value="KQK92089"/>
    <property type="gene ID" value="SETIT_040386mg"/>
</dbReference>
<keyword evidence="2" id="KW-1185">Reference proteome</keyword>
<proteinExistence type="predicted"/>
<protein>
    <submittedName>
        <fullName evidence="1">Uncharacterized protein</fullName>
    </submittedName>
</protein>
<dbReference type="AlphaFoldDB" id="K4AN89"/>
<sequence>MHALGGETCEFHPLCDIHIHPSLEQFFSLCSDLMIQPGKPNVQQDKLLRDVCYGAVTYSTTISVQ</sequence>
<dbReference type="Gramene" id="KQK92089">
    <property type="protein sequence ID" value="KQK92089"/>
    <property type="gene ID" value="SETIT_040386mg"/>
</dbReference>
<dbReference type="InParanoid" id="K4AN89"/>